<dbReference type="PROSITE" id="PS50879">
    <property type="entry name" value="RNASE_H_1"/>
    <property type="match status" value="1"/>
</dbReference>
<dbReference type="InterPro" id="IPR036691">
    <property type="entry name" value="Endo/exonu/phosph_ase_sf"/>
</dbReference>
<reference evidence="3 4" key="1">
    <citation type="journal article" date="2020" name="IScience">
        <title>Genome Sequencing of the Endangered Kingdonia uniflora (Circaeasteraceae, Ranunculales) Reveals Potential Mechanisms of Evolutionary Specialization.</title>
        <authorList>
            <person name="Sun Y."/>
            <person name="Deng T."/>
            <person name="Zhang A."/>
            <person name="Moore M.J."/>
            <person name="Landis J.B."/>
            <person name="Lin N."/>
            <person name="Zhang H."/>
            <person name="Zhang X."/>
            <person name="Huang J."/>
            <person name="Zhang X."/>
            <person name="Sun H."/>
            <person name="Wang H."/>
        </authorList>
    </citation>
    <scope>NUCLEOTIDE SEQUENCE [LARGE SCALE GENOMIC DNA]</scope>
    <source>
        <strain evidence="3">TB1705</strain>
        <tissue evidence="3">Leaf</tissue>
    </source>
</reference>
<dbReference type="Gene3D" id="3.60.10.10">
    <property type="entry name" value="Endonuclease/exonuclease/phosphatase"/>
    <property type="match status" value="1"/>
</dbReference>
<dbReference type="EMBL" id="JACGCM010001237">
    <property type="protein sequence ID" value="KAF6158118.1"/>
    <property type="molecule type" value="Genomic_DNA"/>
</dbReference>
<dbReference type="OrthoDB" id="1930966at2759"/>
<dbReference type="InterPro" id="IPR044730">
    <property type="entry name" value="RNase_H-like_dom_plant"/>
</dbReference>
<dbReference type="PANTHER" id="PTHR33710:SF71">
    <property type="entry name" value="ENDONUCLEASE_EXONUCLEASE_PHOSPHATASE DOMAIN-CONTAINING PROTEIN"/>
    <property type="match status" value="1"/>
</dbReference>
<dbReference type="PANTHER" id="PTHR33710">
    <property type="entry name" value="BNAC02G09200D PROTEIN"/>
    <property type="match status" value="1"/>
</dbReference>
<sequence>MVEEGDGTNPINDKGVEVKDGSGSENISEISSNFDMGYSDEVVYQTQEAEEWHNVLSKKNIRKNKSKASNLPVTKQQTMRQTNRRDLWKDLSVLGSSNLPWLVVGDFNLVLRGEDKRGGRGVRWNASAEFQEFVNSSYLLEANSSGSEFTWCNGKMGNKRILCKLDRMLCNQAWSNLFSGWKYKVLAKSNSDHSPLFGWNLGIVKPTNIPFRFYNMWTSHDSFLQLPNHDEIKINTDGAARGNPGKGGIGCNFRDSEGKVLGSLVQGLGLVINYTAECKAIIKGVELAASNGWLIAWVESDSKSAVKALNSDNISWTLEDEWANTKLTM</sequence>
<keyword evidence="4" id="KW-1185">Reference proteome</keyword>
<dbReference type="SUPFAM" id="SSF53098">
    <property type="entry name" value="Ribonuclease H-like"/>
    <property type="match status" value="1"/>
</dbReference>
<gene>
    <name evidence="3" type="ORF">GIB67_014912</name>
</gene>
<dbReference type="AlphaFoldDB" id="A0A7J7MTU9"/>
<evidence type="ECO:0000313" key="3">
    <source>
        <dbReference type="EMBL" id="KAF6158118.1"/>
    </source>
</evidence>
<name>A0A7J7MTU9_9MAGN</name>
<dbReference type="GO" id="GO:0004523">
    <property type="term" value="F:RNA-DNA hybrid ribonuclease activity"/>
    <property type="evidence" value="ECO:0007669"/>
    <property type="project" value="InterPro"/>
</dbReference>
<evidence type="ECO:0000313" key="4">
    <source>
        <dbReference type="Proteomes" id="UP000541444"/>
    </source>
</evidence>
<dbReference type="Proteomes" id="UP000541444">
    <property type="component" value="Unassembled WGS sequence"/>
</dbReference>
<comment type="caution">
    <text evidence="3">The sequence shown here is derived from an EMBL/GenBank/DDBJ whole genome shotgun (WGS) entry which is preliminary data.</text>
</comment>
<dbReference type="InterPro" id="IPR036397">
    <property type="entry name" value="RNaseH_sf"/>
</dbReference>
<dbReference type="InterPro" id="IPR012337">
    <property type="entry name" value="RNaseH-like_sf"/>
</dbReference>
<evidence type="ECO:0000259" key="2">
    <source>
        <dbReference type="PROSITE" id="PS50879"/>
    </source>
</evidence>
<protein>
    <recommendedName>
        <fullName evidence="2">RNase H type-1 domain-containing protein</fullName>
    </recommendedName>
</protein>
<dbReference type="CDD" id="cd06222">
    <property type="entry name" value="RNase_H_like"/>
    <property type="match status" value="1"/>
</dbReference>
<dbReference type="SUPFAM" id="SSF56219">
    <property type="entry name" value="DNase I-like"/>
    <property type="match status" value="1"/>
</dbReference>
<dbReference type="GO" id="GO:0003676">
    <property type="term" value="F:nucleic acid binding"/>
    <property type="evidence" value="ECO:0007669"/>
    <property type="project" value="InterPro"/>
</dbReference>
<dbReference type="Pfam" id="PF13456">
    <property type="entry name" value="RVT_3"/>
    <property type="match status" value="1"/>
</dbReference>
<accession>A0A7J7MTU9</accession>
<feature type="region of interest" description="Disordered" evidence="1">
    <location>
        <begin position="1"/>
        <end position="25"/>
    </location>
</feature>
<evidence type="ECO:0000256" key="1">
    <source>
        <dbReference type="SAM" id="MobiDB-lite"/>
    </source>
</evidence>
<feature type="domain" description="RNase H type-1" evidence="2">
    <location>
        <begin position="228"/>
        <end position="329"/>
    </location>
</feature>
<dbReference type="InterPro" id="IPR002156">
    <property type="entry name" value="RNaseH_domain"/>
</dbReference>
<proteinExistence type="predicted"/>
<organism evidence="3 4">
    <name type="scientific">Kingdonia uniflora</name>
    <dbReference type="NCBI Taxonomy" id="39325"/>
    <lineage>
        <taxon>Eukaryota</taxon>
        <taxon>Viridiplantae</taxon>
        <taxon>Streptophyta</taxon>
        <taxon>Embryophyta</taxon>
        <taxon>Tracheophyta</taxon>
        <taxon>Spermatophyta</taxon>
        <taxon>Magnoliopsida</taxon>
        <taxon>Ranunculales</taxon>
        <taxon>Circaeasteraceae</taxon>
        <taxon>Kingdonia</taxon>
    </lineage>
</organism>
<dbReference type="Gene3D" id="3.30.420.10">
    <property type="entry name" value="Ribonuclease H-like superfamily/Ribonuclease H"/>
    <property type="match status" value="1"/>
</dbReference>